<dbReference type="NCBIfam" id="TIGR01695">
    <property type="entry name" value="murJ_mviN"/>
    <property type="match status" value="1"/>
</dbReference>
<evidence type="ECO:0000256" key="2">
    <source>
        <dbReference type="ARBA" id="ARBA00022475"/>
    </source>
</evidence>
<protein>
    <submittedName>
        <fullName evidence="10">Putative peptidoglycan lipid II flippase</fullName>
    </submittedName>
</protein>
<dbReference type="Proteomes" id="UP000198741">
    <property type="component" value="Chromosome I"/>
</dbReference>
<feature type="transmembrane region" description="Helical" evidence="9">
    <location>
        <begin position="595"/>
        <end position="617"/>
    </location>
</feature>
<feature type="transmembrane region" description="Helical" evidence="9">
    <location>
        <begin position="498"/>
        <end position="524"/>
    </location>
</feature>
<sequence>MTGPSRPGPPGPPTPPDTPRAADEKAATPDPPEWFQKVQQQQVERERIERARVERERAQRAQAQLAQAQRAQLEREQAQRQAMARANSTRYGAALGREVRGPVRQNETPWIGAPPGAMFPAAEDATMLIQRITDEAVPRDVREAATVMHYPAEIGPRTGEPAEPPTQKLDRNAASGMKTASTAGVVRAGALMAIATVVSRVTGLLSKIAILAILGVNFTSTAYTVANTLPNIVFELLIGGVLTSVAIPLLTRAQRSDPDGGLEYTQRLLTIAIVGLAGATVVAVACAPLLTRLYVHSGSAQLTGLTTDLSRFLLPQMFFYGLAALFGAILNTKERFTANAWAPVLNNVVVIGVAVVLWLANFQKGQMTSAEMLILGIGTTLGIVLQAVVMIPALRRSGFHFKWRWGWDRRLTEAGGLVGWAIVYVLISQVGVVVTTNVAVKHNAGGPTTFSYASLLFQMPYGILGVAVLTAIMPRLSRHAAAGQMDDVKKDVSLANRLSAVALFPVSAAFVVLGAPVAVALFNWRSVKLDDAQQMGLTLAAMAIGLVPLAMTLVQMRVFYAMKDGRTPTLINAIMVAVRVPLLLASSLLSPKWAIPGLAMATAVSYIVGAVVGEIWLRARFGRMGTTRTLRTIGKMLVSSVIGGAAAYLVVDATIGITPKNVGNAIVIVVLGGVVGLLTIAVMTTLLRVDELAPVRNRVLRLLGRPPSGSGPDPRSGGPSAAVTAVSPGAMAGSARPMARMPGRPAGPTSQSPSGSMREQVTERVTQAGAGGPRDTPDEPTSVVPTPVPTVAPGHDRTVNLGGTSQPPRPPVTLAPGATVGGRYRLVSLVAVDDAGNRFWRAKDTVLPRDMAVTLLPDTNATSATVARTLRVGRLHHIGLPQTLDVGTEQGQSYVVGQWVDGATLTDLLAGGPLEPDVATSITAKVSEAVAEAHRNGIALGAINPSLVRVNFDGQVRLSHVIAHGNATPDQDIRAVGGLLYLMLTGTWPIPADPTGTSGDADGTVRLGPAAPIHLPPAPTRLGREVPAAEVRSTVPEALSALAERALHPDDPAGIHAVGAIAALLRQPEAGSPAPVAPAAEPPRSALNPAERRLVKERRVKLGIASLMIAAFSALIIIIVASLTKQLATSIAGPTVTNVQKLTSAPTTSATKTAGTKASTKAGRPAATSGTKTGSSSTSPSPSTSAAGVVQVITSATAWDPEGSPPHESSNRAPFVYDKNPQTFWDTFQYNQQFPTVKHGVGLVLQFGSAITPTSVTVTSDTPSTTIEIRSTTSPTAAYTDTKALGQGTISSGSNAAPGSVTINLTGAPKSQYLAVYVTQLAPDGGKFRSDINEVSVSGTP</sequence>
<feature type="transmembrane region" description="Helical" evidence="9">
    <location>
        <begin position="455"/>
        <end position="477"/>
    </location>
</feature>
<dbReference type="Pfam" id="PF03023">
    <property type="entry name" value="MurJ"/>
    <property type="match status" value="1"/>
</dbReference>
<dbReference type="PRINTS" id="PR01806">
    <property type="entry name" value="VIRFACTRMVIN"/>
</dbReference>
<dbReference type="GO" id="GO:0034204">
    <property type="term" value="P:lipid translocation"/>
    <property type="evidence" value="ECO:0007669"/>
    <property type="project" value="TreeGrafter"/>
</dbReference>
<dbReference type="CDD" id="cd13973">
    <property type="entry name" value="PK_MviN-like"/>
    <property type="match status" value="1"/>
</dbReference>
<dbReference type="InterPro" id="IPR051050">
    <property type="entry name" value="Lipid_II_flippase_MurJ/MviN"/>
</dbReference>
<dbReference type="InterPro" id="IPR011009">
    <property type="entry name" value="Kinase-like_dom_sf"/>
</dbReference>
<keyword evidence="6 9" id="KW-1133">Transmembrane helix</keyword>
<feature type="compositionally biased region" description="Low complexity" evidence="8">
    <location>
        <begin position="703"/>
        <end position="720"/>
    </location>
</feature>
<feature type="transmembrane region" description="Helical" evidence="9">
    <location>
        <begin position="232"/>
        <end position="250"/>
    </location>
</feature>
<dbReference type="PANTHER" id="PTHR47019:SF1">
    <property type="entry name" value="LIPID II FLIPPASE MURJ"/>
    <property type="match status" value="1"/>
</dbReference>
<keyword evidence="4" id="KW-0133">Cell shape</keyword>
<evidence type="ECO:0000256" key="5">
    <source>
        <dbReference type="ARBA" id="ARBA00022984"/>
    </source>
</evidence>
<keyword evidence="11" id="KW-1185">Reference proteome</keyword>
<feature type="region of interest" description="Disordered" evidence="8">
    <location>
        <begin position="1144"/>
        <end position="1187"/>
    </location>
</feature>
<feature type="compositionally biased region" description="Polar residues" evidence="8">
    <location>
        <begin position="748"/>
        <end position="765"/>
    </location>
</feature>
<feature type="transmembrane region" description="Helical" evidence="9">
    <location>
        <begin position="342"/>
        <end position="360"/>
    </location>
</feature>
<evidence type="ECO:0000256" key="1">
    <source>
        <dbReference type="ARBA" id="ARBA00004651"/>
    </source>
</evidence>
<feature type="compositionally biased region" description="Low complexity" evidence="8">
    <location>
        <begin position="1070"/>
        <end position="1086"/>
    </location>
</feature>
<dbReference type="Gene3D" id="1.10.510.10">
    <property type="entry name" value="Transferase(Phosphotransferase) domain 1"/>
    <property type="match status" value="1"/>
</dbReference>
<keyword evidence="7 9" id="KW-0472">Membrane</keyword>
<keyword evidence="2" id="KW-1003">Cell membrane</keyword>
<evidence type="ECO:0000256" key="7">
    <source>
        <dbReference type="ARBA" id="ARBA00023136"/>
    </source>
</evidence>
<dbReference type="Gene3D" id="3.30.200.20">
    <property type="entry name" value="Phosphorylase Kinase, domain 1"/>
    <property type="match status" value="1"/>
</dbReference>
<organism evidence="10 11">
    <name type="scientific">Nakamurella panacisegetis</name>
    <dbReference type="NCBI Taxonomy" id="1090615"/>
    <lineage>
        <taxon>Bacteria</taxon>
        <taxon>Bacillati</taxon>
        <taxon>Actinomycetota</taxon>
        <taxon>Actinomycetes</taxon>
        <taxon>Nakamurellales</taxon>
        <taxon>Nakamurellaceae</taxon>
        <taxon>Nakamurella</taxon>
    </lineage>
</organism>
<feature type="transmembrane region" description="Helical" evidence="9">
    <location>
        <begin position="637"/>
        <end position="659"/>
    </location>
</feature>
<feature type="region of interest" description="Disordered" evidence="8">
    <location>
        <begin position="703"/>
        <end position="794"/>
    </location>
</feature>
<name>A0A1H0LWQ5_9ACTN</name>
<proteinExistence type="predicted"/>
<dbReference type="CDD" id="cd13123">
    <property type="entry name" value="MATE_MurJ_like"/>
    <property type="match status" value="1"/>
</dbReference>
<evidence type="ECO:0000256" key="6">
    <source>
        <dbReference type="ARBA" id="ARBA00022989"/>
    </source>
</evidence>
<dbReference type="EMBL" id="LT629710">
    <property type="protein sequence ID" value="SDO72426.1"/>
    <property type="molecule type" value="Genomic_DNA"/>
</dbReference>
<dbReference type="RefSeq" id="WP_090475685.1">
    <property type="nucleotide sequence ID" value="NZ_LT629710.1"/>
</dbReference>
<feature type="transmembrane region" description="Helical" evidence="9">
    <location>
        <begin position="536"/>
        <end position="558"/>
    </location>
</feature>
<feature type="transmembrane region" description="Helical" evidence="9">
    <location>
        <begin position="1102"/>
        <end position="1123"/>
    </location>
</feature>
<dbReference type="GO" id="GO:0005886">
    <property type="term" value="C:plasma membrane"/>
    <property type="evidence" value="ECO:0007669"/>
    <property type="project" value="UniProtKB-SubCell"/>
</dbReference>
<keyword evidence="3 9" id="KW-0812">Transmembrane</keyword>
<gene>
    <name evidence="10" type="ORF">SAMN04515671_1831</name>
</gene>
<dbReference type="GO" id="GO:0015648">
    <property type="term" value="F:lipid-linked peptidoglycan transporter activity"/>
    <property type="evidence" value="ECO:0007669"/>
    <property type="project" value="TreeGrafter"/>
</dbReference>
<feature type="transmembrane region" description="Helical" evidence="9">
    <location>
        <begin position="665"/>
        <end position="687"/>
    </location>
</feature>
<feature type="transmembrane region" description="Helical" evidence="9">
    <location>
        <begin position="570"/>
        <end position="589"/>
    </location>
</feature>
<feature type="transmembrane region" description="Helical" evidence="9">
    <location>
        <begin position="271"/>
        <end position="291"/>
    </location>
</feature>
<evidence type="ECO:0000256" key="3">
    <source>
        <dbReference type="ARBA" id="ARBA00022692"/>
    </source>
</evidence>
<reference evidence="10 11" key="1">
    <citation type="submission" date="2016-10" db="EMBL/GenBank/DDBJ databases">
        <authorList>
            <person name="de Groot N.N."/>
        </authorList>
    </citation>
    <scope>NUCLEOTIDE SEQUENCE [LARGE SCALE GENOMIC DNA]</scope>
    <source>
        <strain evidence="11">P4-7,KCTC 19426,CECT 7604</strain>
    </source>
</reference>
<comment type="subcellular location">
    <subcellularLocation>
        <location evidence="1">Cell membrane</location>
        <topology evidence="1">Multi-pass membrane protein</topology>
    </subcellularLocation>
</comment>
<dbReference type="OrthoDB" id="9786339at2"/>
<evidence type="ECO:0000256" key="9">
    <source>
        <dbReference type="SAM" id="Phobius"/>
    </source>
</evidence>
<dbReference type="STRING" id="1090615.SAMN04515671_1831"/>
<feature type="region of interest" description="Disordered" evidence="8">
    <location>
        <begin position="1070"/>
        <end position="1090"/>
    </location>
</feature>
<keyword evidence="5" id="KW-0573">Peptidoglycan synthesis</keyword>
<evidence type="ECO:0000256" key="8">
    <source>
        <dbReference type="SAM" id="MobiDB-lite"/>
    </source>
</evidence>
<evidence type="ECO:0000313" key="10">
    <source>
        <dbReference type="EMBL" id="SDO72426.1"/>
    </source>
</evidence>
<feature type="compositionally biased region" description="Low complexity" evidence="8">
    <location>
        <begin position="779"/>
        <end position="793"/>
    </location>
</feature>
<feature type="transmembrane region" description="Helical" evidence="9">
    <location>
        <begin position="414"/>
        <end position="435"/>
    </location>
</feature>
<evidence type="ECO:0000313" key="11">
    <source>
        <dbReference type="Proteomes" id="UP000198741"/>
    </source>
</evidence>
<dbReference type="GO" id="GO:0008360">
    <property type="term" value="P:regulation of cell shape"/>
    <property type="evidence" value="ECO:0007669"/>
    <property type="project" value="UniProtKB-KW"/>
</dbReference>
<accession>A0A1H0LWQ5</accession>
<evidence type="ECO:0000256" key="4">
    <source>
        <dbReference type="ARBA" id="ARBA00022960"/>
    </source>
</evidence>
<dbReference type="GO" id="GO:0009252">
    <property type="term" value="P:peptidoglycan biosynthetic process"/>
    <property type="evidence" value="ECO:0007669"/>
    <property type="project" value="UniProtKB-KW"/>
</dbReference>
<feature type="compositionally biased region" description="Pro residues" evidence="8">
    <location>
        <begin position="1"/>
        <end position="18"/>
    </location>
</feature>
<dbReference type="InterPro" id="IPR004268">
    <property type="entry name" value="MurJ"/>
</dbReference>
<dbReference type="SUPFAM" id="SSF56112">
    <property type="entry name" value="Protein kinase-like (PK-like)"/>
    <property type="match status" value="1"/>
</dbReference>
<dbReference type="PANTHER" id="PTHR47019">
    <property type="entry name" value="LIPID II FLIPPASE MURJ"/>
    <property type="match status" value="1"/>
</dbReference>
<feature type="transmembrane region" description="Helical" evidence="9">
    <location>
        <begin position="311"/>
        <end position="330"/>
    </location>
</feature>
<feature type="transmembrane region" description="Helical" evidence="9">
    <location>
        <begin position="372"/>
        <end position="394"/>
    </location>
</feature>
<feature type="region of interest" description="Disordered" evidence="8">
    <location>
        <begin position="1"/>
        <end position="46"/>
    </location>
</feature>